<feature type="transmembrane region" description="Helical" evidence="7">
    <location>
        <begin position="413"/>
        <end position="433"/>
    </location>
</feature>
<feature type="domain" description="MacB-like periplasmic core" evidence="9">
    <location>
        <begin position="494"/>
        <end position="657"/>
    </location>
</feature>
<keyword evidence="2" id="KW-1003">Cell membrane</keyword>
<feature type="domain" description="ABC3 transporter permease C-terminal" evidence="8">
    <location>
        <begin position="721"/>
        <end position="836"/>
    </location>
</feature>
<evidence type="ECO:0000256" key="4">
    <source>
        <dbReference type="ARBA" id="ARBA00022989"/>
    </source>
</evidence>
<dbReference type="InterPro" id="IPR003838">
    <property type="entry name" value="ABC3_permease_C"/>
</dbReference>
<feature type="transmembrane region" description="Helical" evidence="7">
    <location>
        <begin position="808"/>
        <end position="830"/>
    </location>
</feature>
<keyword evidence="3 7" id="KW-0812">Transmembrane</keyword>
<dbReference type="GO" id="GO:0005886">
    <property type="term" value="C:plasma membrane"/>
    <property type="evidence" value="ECO:0007669"/>
    <property type="project" value="UniProtKB-SubCell"/>
</dbReference>
<keyword evidence="5 7" id="KW-0472">Membrane</keyword>
<evidence type="ECO:0000313" key="11">
    <source>
        <dbReference type="Proteomes" id="UP000660668"/>
    </source>
</evidence>
<feature type="transmembrane region" description="Helical" evidence="7">
    <location>
        <begin position="270"/>
        <end position="295"/>
    </location>
</feature>
<dbReference type="InterPro" id="IPR050250">
    <property type="entry name" value="Macrolide_Exporter_MacB"/>
</dbReference>
<keyword evidence="11" id="KW-1185">Reference proteome</keyword>
<protein>
    <submittedName>
        <fullName evidence="10">ABC transporter permease</fullName>
    </submittedName>
</protein>
<dbReference type="RefSeq" id="WP_194697864.1">
    <property type="nucleotide sequence ID" value="NZ_JADKPO010000030.1"/>
</dbReference>
<proteinExistence type="inferred from homology"/>
<dbReference type="InterPro" id="IPR025857">
    <property type="entry name" value="MacB_PCD"/>
</dbReference>
<keyword evidence="4 7" id="KW-1133">Transmembrane helix</keyword>
<feature type="transmembrane region" description="Helical" evidence="7">
    <location>
        <begin position="439"/>
        <end position="460"/>
    </location>
</feature>
<dbReference type="GO" id="GO:0022857">
    <property type="term" value="F:transmembrane transporter activity"/>
    <property type="evidence" value="ECO:0007669"/>
    <property type="project" value="TreeGrafter"/>
</dbReference>
<dbReference type="PANTHER" id="PTHR30572:SF4">
    <property type="entry name" value="ABC TRANSPORTER PERMEASE YTRF"/>
    <property type="match status" value="1"/>
</dbReference>
<comment type="subcellular location">
    <subcellularLocation>
        <location evidence="1">Cell membrane</location>
        <topology evidence="1">Multi-pass membrane protein</topology>
    </subcellularLocation>
</comment>
<evidence type="ECO:0000259" key="9">
    <source>
        <dbReference type="Pfam" id="PF12704"/>
    </source>
</evidence>
<sequence length="845" mass="88251">MLKATIKSLLGRKLRLLMSTFAIVLGVAFVGGSLIFSDTLGRSFTALFASTVGDVVVRPADGNTNGGPSTVAIPASVVDDLEDTPGAARVDGHVTAIGVYVVDKDNKVVGGQGPPAIGGNYSDAPAGHGLPGLTLVEGRAPEGPDEVVFDAKTAQRSGYFIGEKVHIVTASDQALITPTLVGILGFPEGGSLNGATFAAFDTPRAQQLFLDGKDAYTDIWVTADDGVSQDELRGAVAERLPADLEAVTGDKAADDAATDLLEAISFLRTFLLIFAAISLVVGAFLIVNTFSILVAQRSRELALLRALGASKRQVTRSVLVEALLVGLVGSTLGLGLGVLLAMGIRALFANFGLDLTGQPLVFGPRTILACYVVGVLVTMAAAWLPARRTARIAPVQALRDDIALPETSIHRRLLLGVVGILVGAAAMAAGLFTDVPRGGYVLGLGTLLVLLGVTAVSPVISRPFLGAVQAAYRRVFGTVGNLAGQNALRNPRRTTATASALMIGLALAGTMAILGDSAKASVDQAIEENFVGDYVVSSVFGEPFSPSIATEMAQVDGVDRVVRQRWAQAERDGDFFGIAAIEPADAEFLGIRILDGKLSDFKDGSVLVDEKWAGDEGLEVGDTYTVDKTPKGRLTLTVAGIYADNPVIFFDTVTTMQTLKDQGYPGSDNALVIDAGPDTVGLKNRLGAVVADLPIVTVKDQAEFADEQRAPIDQLVLMIFALLGLALVIAVLGIVNTLALSVIERTREVGLLRAIGLSRRQLRLMITLESVVIAVLGALLGVVLGICFGIAMMYAVRDEGLEVISLPWGQLGVFLAASVVVGVLAAVFPARRAGRLDVLRAIATE</sequence>
<reference evidence="10" key="1">
    <citation type="submission" date="2020-11" db="EMBL/GenBank/DDBJ databases">
        <title>Nocardioides cynanchi sp. nov., isolated from soil of rhizosphere of Cynanchum wilfordii.</title>
        <authorList>
            <person name="Lee J.-S."/>
            <person name="Suh M.K."/>
            <person name="Kim J.-S."/>
        </authorList>
    </citation>
    <scope>NUCLEOTIDE SEQUENCE</scope>
    <source>
        <strain evidence="10">KCTC 19276</strain>
    </source>
</reference>
<comment type="caution">
    <text evidence="10">The sequence shown here is derived from an EMBL/GenBank/DDBJ whole genome shotgun (WGS) entry which is preliminary data.</text>
</comment>
<evidence type="ECO:0000256" key="6">
    <source>
        <dbReference type="ARBA" id="ARBA00038076"/>
    </source>
</evidence>
<feature type="transmembrane region" description="Helical" evidence="7">
    <location>
        <begin position="318"/>
        <end position="342"/>
    </location>
</feature>
<evidence type="ECO:0000256" key="3">
    <source>
        <dbReference type="ARBA" id="ARBA00022692"/>
    </source>
</evidence>
<name>A0A930VTQ0_9ACTN</name>
<accession>A0A930VTQ0</accession>
<feature type="transmembrane region" description="Helical" evidence="7">
    <location>
        <begin position="715"/>
        <end position="743"/>
    </location>
</feature>
<evidence type="ECO:0000313" key="10">
    <source>
        <dbReference type="EMBL" id="MBF4769720.1"/>
    </source>
</evidence>
<evidence type="ECO:0000256" key="7">
    <source>
        <dbReference type="SAM" id="Phobius"/>
    </source>
</evidence>
<feature type="domain" description="MacB-like periplasmic core" evidence="9">
    <location>
        <begin position="17"/>
        <end position="237"/>
    </location>
</feature>
<gene>
    <name evidence="10" type="ORF">ISU10_18275</name>
</gene>
<comment type="similarity">
    <text evidence="6">Belongs to the ABC-4 integral membrane protein family.</text>
</comment>
<organism evidence="10 11">
    <name type="scientific">Nocardioides agariphilus</name>
    <dbReference type="NCBI Taxonomy" id="433664"/>
    <lineage>
        <taxon>Bacteria</taxon>
        <taxon>Bacillati</taxon>
        <taxon>Actinomycetota</taxon>
        <taxon>Actinomycetes</taxon>
        <taxon>Propionibacteriales</taxon>
        <taxon>Nocardioidaceae</taxon>
        <taxon>Nocardioides</taxon>
    </lineage>
</organism>
<feature type="domain" description="ABC3 transporter permease C-terminal" evidence="8">
    <location>
        <begin position="273"/>
        <end position="394"/>
    </location>
</feature>
<dbReference type="Proteomes" id="UP000660668">
    <property type="component" value="Unassembled WGS sequence"/>
</dbReference>
<evidence type="ECO:0000256" key="5">
    <source>
        <dbReference type="ARBA" id="ARBA00023136"/>
    </source>
</evidence>
<dbReference type="Pfam" id="PF12704">
    <property type="entry name" value="MacB_PCD"/>
    <property type="match status" value="2"/>
</dbReference>
<dbReference type="AlphaFoldDB" id="A0A930VTQ0"/>
<evidence type="ECO:0000256" key="1">
    <source>
        <dbReference type="ARBA" id="ARBA00004651"/>
    </source>
</evidence>
<dbReference type="EMBL" id="JADKPO010000030">
    <property type="protein sequence ID" value="MBF4769720.1"/>
    <property type="molecule type" value="Genomic_DNA"/>
</dbReference>
<dbReference type="Pfam" id="PF02687">
    <property type="entry name" value="FtsX"/>
    <property type="match status" value="2"/>
</dbReference>
<feature type="transmembrane region" description="Helical" evidence="7">
    <location>
        <begin position="495"/>
        <end position="514"/>
    </location>
</feature>
<dbReference type="PANTHER" id="PTHR30572">
    <property type="entry name" value="MEMBRANE COMPONENT OF TRANSPORTER-RELATED"/>
    <property type="match status" value="1"/>
</dbReference>
<evidence type="ECO:0000256" key="2">
    <source>
        <dbReference type="ARBA" id="ARBA00022475"/>
    </source>
</evidence>
<feature type="transmembrane region" description="Helical" evidence="7">
    <location>
        <begin position="362"/>
        <end position="384"/>
    </location>
</feature>
<feature type="transmembrane region" description="Helical" evidence="7">
    <location>
        <begin position="16"/>
        <end position="36"/>
    </location>
</feature>
<evidence type="ECO:0000259" key="8">
    <source>
        <dbReference type="Pfam" id="PF02687"/>
    </source>
</evidence>
<feature type="transmembrane region" description="Helical" evidence="7">
    <location>
        <begin position="764"/>
        <end position="796"/>
    </location>
</feature>